<dbReference type="OMA" id="HMHASAC"/>
<evidence type="ECO:0000256" key="6">
    <source>
        <dbReference type="ARBA" id="ARBA00022679"/>
    </source>
</evidence>
<dbReference type="NCBIfam" id="TIGR00080">
    <property type="entry name" value="pimt"/>
    <property type="match status" value="1"/>
</dbReference>
<dbReference type="eggNOG" id="KOG1661">
    <property type="taxonomic scope" value="Eukaryota"/>
</dbReference>
<proteinExistence type="inferred from homology"/>
<dbReference type="GO" id="GO:0004719">
    <property type="term" value="F:protein-L-isoaspartate (D-aspartate) O-methyltransferase activity"/>
    <property type="evidence" value="ECO:0007669"/>
    <property type="project" value="UniProtKB-UniRule"/>
</dbReference>
<comment type="subunit">
    <text evidence="3">Monomer.</text>
</comment>
<dbReference type="OrthoDB" id="73890at2759"/>
<dbReference type="AlphaFoldDB" id="U1G296"/>
<comment type="catalytic activity">
    <reaction evidence="8">
        <text>[protein]-L-isoaspartate + S-adenosyl-L-methionine = [protein]-L-isoaspartate alpha-methyl ester + S-adenosyl-L-homocysteine</text>
        <dbReference type="Rhea" id="RHEA:12705"/>
        <dbReference type="Rhea" id="RHEA-COMP:12143"/>
        <dbReference type="Rhea" id="RHEA-COMP:12144"/>
        <dbReference type="ChEBI" id="CHEBI:57856"/>
        <dbReference type="ChEBI" id="CHEBI:59789"/>
        <dbReference type="ChEBI" id="CHEBI:90596"/>
        <dbReference type="ChEBI" id="CHEBI:90598"/>
        <dbReference type="EC" id="2.1.1.77"/>
    </reaction>
    <physiologicalReaction direction="left-to-right" evidence="8">
        <dbReference type="Rhea" id="RHEA:12706"/>
    </physiologicalReaction>
</comment>
<organism evidence="11 12">
    <name type="scientific">Endocarpon pusillum (strain Z07020 / HMAS-L-300199)</name>
    <name type="common">Lichen-forming fungus</name>
    <dbReference type="NCBI Taxonomy" id="1263415"/>
    <lineage>
        <taxon>Eukaryota</taxon>
        <taxon>Fungi</taxon>
        <taxon>Dikarya</taxon>
        <taxon>Ascomycota</taxon>
        <taxon>Pezizomycotina</taxon>
        <taxon>Eurotiomycetes</taxon>
        <taxon>Chaetothyriomycetidae</taxon>
        <taxon>Verrucariales</taxon>
        <taxon>Verrucariaceae</taxon>
        <taxon>Endocarpon</taxon>
    </lineage>
</organism>
<evidence type="ECO:0000256" key="2">
    <source>
        <dbReference type="ARBA" id="ARBA00005369"/>
    </source>
</evidence>
<evidence type="ECO:0000256" key="4">
    <source>
        <dbReference type="ARBA" id="ARBA00022490"/>
    </source>
</evidence>
<evidence type="ECO:0000256" key="3">
    <source>
        <dbReference type="ARBA" id="ARBA00011245"/>
    </source>
</evidence>
<evidence type="ECO:0000313" key="12">
    <source>
        <dbReference type="Proteomes" id="UP000019373"/>
    </source>
</evidence>
<keyword evidence="6 10" id="KW-0808">Transferase</keyword>
<evidence type="ECO:0000256" key="10">
    <source>
        <dbReference type="RuleBase" id="RU003802"/>
    </source>
</evidence>
<comment type="similarity">
    <text evidence="2 10">Belongs to the methyltransferase superfamily. L-isoaspartyl/D-aspartyl protein methyltransferase family.</text>
</comment>
<evidence type="ECO:0000256" key="5">
    <source>
        <dbReference type="ARBA" id="ARBA00022603"/>
    </source>
</evidence>
<gene>
    <name evidence="11" type="ORF">EPUS_07425</name>
</gene>
<dbReference type="CDD" id="cd02440">
    <property type="entry name" value="AdoMet_MTases"/>
    <property type="match status" value="1"/>
</dbReference>
<dbReference type="InterPro" id="IPR029063">
    <property type="entry name" value="SAM-dependent_MTases_sf"/>
</dbReference>
<dbReference type="InterPro" id="IPR000682">
    <property type="entry name" value="PCMT"/>
</dbReference>
<keyword evidence="12" id="KW-1185">Reference proteome</keyword>
<dbReference type="Proteomes" id="UP000019373">
    <property type="component" value="Unassembled WGS sequence"/>
</dbReference>
<evidence type="ECO:0000256" key="7">
    <source>
        <dbReference type="ARBA" id="ARBA00022691"/>
    </source>
</evidence>
<dbReference type="GO" id="GO:0032259">
    <property type="term" value="P:methylation"/>
    <property type="evidence" value="ECO:0007669"/>
    <property type="project" value="UniProtKB-KW"/>
</dbReference>
<dbReference type="GO" id="GO:0006950">
    <property type="term" value="P:response to stress"/>
    <property type="evidence" value="ECO:0007669"/>
    <property type="project" value="UniProtKB-ARBA"/>
</dbReference>
<dbReference type="FunFam" id="3.40.50.150:FF:000235">
    <property type="entry name" value="Protein-L-isoaspartate O-methyltransferase"/>
    <property type="match status" value="1"/>
</dbReference>
<evidence type="ECO:0000313" key="11">
    <source>
        <dbReference type="EMBL" id="ERF71397.1"/>
    </source>
</evidence>
<evidence type="ECO:0000256" key="1">
    <source>
        <dbReference type="ARBA" id="ARBA00004514"/>
    </source>
</evidence>
<sequence length="240" mass="25646">MAWRCTGRTNAELISNLAASGLIKNERVLQAMSGRAKVDRAHYCPDSSSAYEDSPQSIGHGATISAPHMHASACESLLAFLHPTARVLDIGSGSGYLTHVLANLVAGTSDAERTQASGGKVIGIDHIQPLVTLATNNMCKSTDGRALLEKGRVEFICGDGRKGYPEGGPYDAIHVGAAAQSLHAELLEQLKSPGRMFIPVEEQGGFGAQWIWVVDKDPDGKIRKRKSMGVRYVPLTDAPR</sequence>
<keyword evidence="5 10" id="KW-0489">Methyltransferase</keyword>
<dbReference type="Pfam" id="PF01135">
    <property type="entry name" value="PCMT"/>
    <property type="match status" value="1"/>
</dbReference>
<dbReference type="Gene3D" id="3.40.50.150">
    <property type="entry name" value="Vaccinia Virus protein VP39"/>
    <property type="match status" value="1"/>
</dbReference>
<dbReference type="HOGENOM" id="CLU_055432_0_0_1"/>
<dbReference type="EMBL" id="KE721216">
    <property type="protein sequence ID" value="ERF71397.1"/>
    <property type="molecule type" value="Genomic_DNA"/>
</dbReference>
<keyword evidence="4" id="KW-0963">Cytoplasm</keyword>
<accession>U1G296</accession>
<name>U1G296_ENDPU</name>
<dbReference type="PANTHER" id="PTHR11579">
    <property type="entry name" value="PROTEIN-L-ISOASPARTATE O-METHYLTRANSFERASE"/>
    <property type="match status" value="1"/>
</dbReference>
<dbReference type="GO" id="GO:0005829">
    <property type="term" value="C:cytosol"/>
    <property type="evidence" value="ECO:0007669"/>
    <property type="project" value="UniProtKB-SubCell"/>
</dbReference>
<reference evidence="12" key="1">
    <citation type="journal article" date="2014" name="BMC Genomics">
        <title>Genome characteristics reveal the impact of lichenization on lichen-forming fungus Endocarpon pusillum Hedwig (Verrucariales, Ascomycota).</title>
        <authorList>
            <person name="Wang Y.-Y."/>
            <person name="Liu B."/>
            <person name="Zhang X.-Y."/>
            <person name="Zhou Q.-M."/>
            <person name="Zhang T."/>
            <person name="Li H."/>
            <person name="Yu Y.-F."/>
            <person name="Zhang X.-L."/>
            <person name="Hao X.-Y."/>
            <person name="Wang M."/>
            <person name="Wang L."/>
            <person name="Wei J.-C."/>
        </authorList>
    </citation>
    <scope>NUCLEOTIDE SEQUENCE [LARGE SCALE GENOMIC DNA]</scope>
    <source>
        <strain evidence="12">Z07020 / HMAS-L-300199</strain>
    </source>
</reference>
<keyword evidence="7 10" id="KW-0949">S-adenosyl-L-methionine</keyword>
<comment type="subcellular location">
    <subcellularLocation>
        <location evidence="1">Cytoplasm</location>
        <location evidence="1">Cytosol</location>
    </subcellularLocation>
</comment>
<evidence type="ECO:0000256" key="8">
    <source>
        <dbReference type="ARBA" id="ARBA00035815"/>
    </source>
</evidence>
<protein>
    <recommendedName>
        <fullName evidence="10">Protein-L-isoaspartate O-methyltransferase</fullName>
        <ecNumber evidence="10">2.1.1.77</ecNumber>
    </recommendedName>
</protein>
<dbReference type="RefSeq" id="XP_007802956.1">
    <property type="nucleotide sequence ID" value="XM_007804765.1"/>
</dbReference>
<evidence type="ECO:0000256" key="9">
    <source>
        <dbReference type="ARBA" id="ARBA00054057"/>
    </source>
</evidence>
<dbReference type="SUPFAM" id="SSF53335">
    <property type="entry name" value="S-adenosyl-L-methionine-dependent methyltransferases"/>
    <property type="match status" value="1"/>
</dbReference>
<dbReference type="PROSITE" id="PS01279">
    <property type="entry name" value="PCMT"/>
    <property type="match status" value="1"/>
</dbReference>
<dbReference type="PANTHER" id="PTHR11579:SF0">
    <property type="entry name" value="PROTEIN-L-ISOASPARTATE(D-ASPARTATE) O-METHYLTRANSFERASE"/>
    <property type="match status" value="1"/>
</dbReference>
<comment type="function">
    <text evidence="9">Initiates the repair of damaged proteins by catalyzing methyl esterification of L-isoaspartyl and D-aspartyl residues produced by spontaneous isomerization and racemization of L-aspartyl and L-asparaginyl residues in aging peptides and proteins.</text>
</comment>
<dbReference type="EC" id="2.1.1.77" evidence="10"/>
<dbReference type="GeneID" id="19242308"/>